<accession>A0AAV0JFV5</accession>
<dbReference type="GO" id="GO:0005634">
    <property type="term" value="C:nucleus"/>
    <property type="evidence" value="ECO:0007669"/>
    <property type="project" value="TreeGrafter"/>
</dbReference>
<evidence type="ECO:0000313" key="2">
    <source>
        <dbReference type="EMBL" id="CAI0408789.1"/>
    </source>
</evidence>
<dbReference type="AlphaFoldDB" id="A0AAV0JFV5"/>
<dbReference type="InterPro" id="IPR018838">
    <property type="entry name" value="ZGRF1-like_N"/>
</dbReference>
<evidence type="ECO:0000313" key="3">
    <source>
        <dbReference type="Proteomes" id="UP001154282"/>
    </source>
</evidence>
<name>A0AAV0JFV5_9ROSI</name>
<gene>
    <name evidence="2" type="ORF">LITE_LOCUS14110</name>
</gene>
<comment type="caution">
    <text evidence="2">The sequence shown here is derived from an EMBL/GenBank/DDBJ whole genome shotgun (WGS) entry which is preliminary data.</text>
</comment>
<dbReference type="GO" id="GO:0006302">
    <property type="term" value="P:double-strand break repair"/>
    <property type="evidence" value="ECO:0007669"/>
    <property type="project" value="TreeGrafter"/>
</dbReference>
<feature type="domain" description="5'-3' DNA helicase ZGRF1-like N-terminal" evidence="1">
    <location>
        <begin position="110"/>
        <end position="133"/>
    </location>
</feature>
<dbReference type="Pfam" id="PF10382">
    <property type="entry name" value="ZGRF1-like_N"/>
    <property type="match status" value="1"/>
</dbReference>
<dbReference type="PANTHER" id="PTHR28535:SF1">
    <property type="entry name" value="PROTEIN ZGRF1"/>
    <property type="match status" value="1"/>
</dbReference>
<reference evidence="2" key="1">
    <citation type="submission" date="2022-08" db="EMBL/GenBank/DDBJ databases">
        <authorList>
            <person name="Gutierrez-Valencia J."/>
        </authorList>
    </citation>
    <scope>NUCLEOTIDE SEQUENCE</scope>
</reference>
<dbReference type="InterPro" id="IPR052800">
    <property type="entry name" value="DNA_Repair_Helicase_ZGRF1"/>
</dbReference>
<evidence type="ECO:0000259" key="1">
    <source>
        <dbReference type="Pfam" id="PF10382"/>
    </source>
</evidence>
<keyword evidence="3" id="KW-1185">Reference proteome</keyword>
<protein>
    <recommendedName>
        <fullName evidence="1">5'-3' DNA helicase ZGRF1-like N-terminal domain-containing protein</fullName>
    </recommendedName>
</protein>
<dbReference type="EMBL" id="CAMGYJ010000005">
    <property type="protein sequence ID" value="CAI0408789.1"/>
    <property type="molecule type" value="Genomic_DNA"/>
</dbReference>
<organism evidence="2 3">
    <name type="scientific">Linum tenue</name>
    <dbReference type="NCBI Taxonomy" id="586396"/>
    <lineage>
        <taxon>Eukaryota</taxon>
        <taxon>Viridiplantae</taxon>
        <taxon>Streptophyta</taxon>
        <taxon>Embryophyta</taxon>
        <taxon>Tracheophyta</taxon>
        <taxon>Spermatophyta</taxon>
        <taxon>Magnoliopsida</taxon>
        <taxon>eudicotyledons</taxon>
        <taxon>Gunneridae</taxon>
        <taxon>Pentapetalae</taxon>
        <taxon>rosids</taxon>
        <taxon>fabids</taxon>
        <taxon>Malpighiales</taxon>
        <taxon>Linaceae</taxon>
        <taxon>Linum</taxon>
    </lineage>
</organism>
<dbReference type="Proteomes" id="UP001154282">
    <property type="component" value="Unassembled WGS sequence"/>
</dbReference>
<dbReference type="PANTHER" id="PTHR28535">
    <property type="entry name" value="ZINC FINGER GRF-TYPE CONTAINING 1"/>
    <property type="match status" value="1"/>
</dbReference>
<sequence length="141" mass="16087">MLLDEFEKLLECRVLKDEEIVSSCESLTFNSYLVDVADPEGHHVTVPGFRREIRRCRSVDLVSRLGRSSDVPLLILVVKVVCSSDFRKSELQKYEAPNNGKDTVTLGAAEWQVMYTSQMTQKAKKYHDGYMKLENRGSLGR</sequence>
<proteinExistence type="predicted"/>
<dbReference type="GO" id="GO:0035861">
    <property type="term" value="C:site of double-strand break"/>
    <property type="evidence" value="ECO:0007669"/>
    <property type="project" value="TreeGrafter"/>
</dbReference>